<comment type="caution">
    <text evidence="2">The sequence shown here is derived from an EMBL/GenBank/DDBJ whole genome shotgun (WGS) entry which is preliminary data.</text>
</comment>
<evidence type="ECO:0000256" key="1">
    <source>
        <dbReference type="SAM" id="Phobius"/>
    </source>
</evidence>
<dbReference type="EMBL" id="MCFH01000080">
    <property type="protein sequence ID" value="ORX41719.1"/>
    <property type="molecule type" value="Genomic_DNA"/>
</dbReference>
<feature type="transmembrane region" description="Helical" evidence="1">
    <location>
        <begin position="191"/>
        <end position="209"/>
    </location>
</feature>
<evidence type="ECO:0008006" key="4">
    <source>
        <dbReference type="Google" id="ProtNLM"/>
    </source>
</evidence>
<feature type="transmembrane region" description="Helical" evidence="1">
    <location>
        <begin position="134"/>
        <end position="154"/>
    </location>
</feature>
<keyword evidence="1" id="KW-1133">Transmembrane helix</keyword>
<organism evidence="2 3">
    <name type="scientific">Piromyces finnis</name>
    <dbReference type="NCBI Taxonomy" id="1754191"/>
    <lineage>
        <taxon>Eukaryota</taxon>
        <taxon>Fungi</taxon>
        <taxon>Fungi incertae sedis</taxon>
        <taxon>Chytridiomycota</taxon>
        <taxon>Chytridiomycota incertae sedis</taxon>
        <taxon>Neocallimastigomycetes</taxon>
        <taxon>Neocallimastigales</taxon>
        <taxon>Neocallimastigaceae</taxon>
        <taxon>Piromyces</taxon>
    </lineage>
</organism>
<keyword evidence="1" id="KW-0472">Membrane</keyword>
<dbReference type="Proteomes" id="UP000193719">
    <property type="component" value="Unassembled WGS sequence"/>
</dbReference>
<feature type="transmembrane region" description="Helical" evidence="1">
    <location>
        <begin position="100"/>
        <end position="122"/>
    </location>
</feature>
<proteinExistence type="predicted"/>
<dbReference type="OrthoDB" id="10401308at2759"/>
<gene>
    <name evidence="2" type="ORF">BCR36DRAFT_416616</name>
</gene>
<protein>
    <recommendedName>
        <fullName evidence="4">Protein transport protein SFT2</fullName>
    </recommendedName>
</protein>
<name>A0A1Y1UUM6_9FUNG</name>
<keyword evidence="3" id="KW-1185">Reference proteome</keyword>
<reference evidence="2 3" key="2">
    <citation type="submission" date="2016-08" db="EMBL/GenBank/DDBJ databases">
        <title>Pervasive Adenine N6-methylation of Active Genes in Fungi.</title>
        <authorList>
            <consortium name="DOE Joint Genome Institute"/>
            <person name="Mondo S.J."/>
            <person name="Dannebaum R.O."/>
            <person name="Kuo R.C."/>
            <person name="Labutti K."/>
            <person name="Haridas S."/>
            <person name="Kuo A."/>
            <person name="Salamov A."/>
            <person name="Ahrendt S.R."/>
            <person name="Lipzen A."/>
            <person name="Sullivan W."/>
            <person name="Andreopoulos W.B."/>
            <person name="Clum A."/>
            <person name="Lindquist E."/>
            <person name="Daum C."/>
            <person name="Ramamoorthy G.K."/>
            <person name="Gryganskyi A."/>
            <person name="Culley D."/>
            <person name="Magnuson J.K."/>
            <person name="James T.Y."/>
            <person name="O'Malley M.A."/>
            <person name="Stajich J.E."/>
            <person name="Spatafora J.W."/>
            <person name="Visel A."/>
            <person name="Grigoriev I.V."/>
        </authorList>
    </citation>
    <scope>NUCLEOTIDE SEQUENCE [LARGE SCALE GENOMIC DNA]</scope>
    <source>
        <strain evidence="3">finn</strain>
    </source>
</reference>
<sequence length="241" mass="27499">MDFKKLAKDIIEDSNEIVNDIKKKVDPVKINIIEENDGNIISNVTEGIAKVTSSVTNSISDTVDNAKSLSPEKLVSNMVKKVWKEDDKVFGLKITRGQKITYSLTFIILTVLFLGIDLSLLFIDHTFENVKYSVFFFIWTFSFLLGIRILDSAVPEQFFEKKTKTVRFSSIVLYTITLISGVIVANIYENWIISVVAFFIQLITFAWLATSHIPTFKGINFSYFTEKTPLLFSSFYQSVEH</sequence>
<reference evidence="2 3" key="1">
    <citation type="submission" date="2016-08" db="EMBL/GenBank/DDBJ databases">
        <title>Genomes of anaerobic fungi encode conserved fungal cellulosomes for biomass hydrolysis.</title>
        <authorList>
            <consortium name="DOE Joint Genome Institute"/>
            <person name="Haitjema C.H."/>
            <person name="Gilmore S.P."/>
            <person name="Henske J.K."/>
            <person name="Solomon K.V."/>
            <person name="De Groot R."/>
            <person name="Kuo A."/>
            <person name="Mondo S.J."/>
            <person name="Salamov A.A."/>
            <person name="Labutti K."/>
            <person name="Zhao Z."/>
            <person name="Chiniquy J."/>
            <person name="Barry K."/>
            <person name="Brewer H.M."/>
            <person name="Purvine S.O."/>
            <person name="Wright A.T."/>
            <person name="Boxma B."/>
            <person name="Van Alen T."/>
            <person name="Hackstein J.H."/>
            <person name="Baker S.E."/>
            <person name="Grigoriev I.V."/>
            <person name="O'Malley M.A."/>
        </authorList>
    </citation>
    <scope>NUCLEOTIDE SEQUENCE [LARGE SCALE GENOMIC DNA]</scope>
    <source>
        <strain evidence="3">finn</strain>
    </source>
</reference>
<evidence type="ECO:0000313" key="2">
    <source>
        <dbReference type="EMBL" id="ORX41719.1"/>
    </source>
</evidence>
<dbReference type="AlphaFoldDB" id="A0A1Y1UUM6"/>
<evidence type="ECO:0000313" key="3">
    <source>
        <dbReference type="Proteomes" id="UP000193719"/>
    </source>
</evidence>
<feature type="transmembrane region" description="Helical" evidence="1">
    <location>
        <begin position="166"/>
        <end position="185"/>
    </location>
</feature>
<keyword evidence="1" id="KW-0812">Transmembrane</keyword>
<accession>A0A1Y1UUM6</accession>